<keyword evidence="3" id="KW-0804">Transcription</keyword>
<dbReference type="Gramene" id="LPERR12G06110.1">
    <property type="protein sequence ID" value="LPERR12G06110.1"/>
    <property type="gene ID" value="LPERR12G06110"/>
</dbReference>
<evidence type="ECO:0000313" key="7">
    <source>
        <dbReference type="EnsemblPlants" id="LPERR12G06110.1"/>
    </source>
</evidence>
<comment type="similarity">
    <text evidence="5">Belongs to the NFYC/HAP5 subunit family.</text>
</comment>
<evidence type="ECO:0000256" key="1">
    <source>
        <dbReference type="ARBA" id="ARBA00004123"/>
    </source>
</evidence>
<reference evidence="7" key="3">
    <citation type="submission" date="2015-04" db="UniProtKB">
        <authorList>
            <consortium name="EnsemblPlants"/>
        </authorList>
    </citation>
    <scope>IDENTIFICATION</scope>
</reference>
<dbReference type="InterPro" id="IPR050568">
    <property type="entry name" value="Transcr_DNA_Rep_Reg"/>
</dbReference>
<evidence type="ECO:0000256" key="5">
    <source>
        <dbReference type="ARBA" id="ARBA00038129"/>
    </source>
</evidence>
<dbReference type="CDD" id="cd22908">
    <property type="entry name" value="HFD_NFYC-like"/>
    <property type="match status" value="1"/>
</dbReference>
<dbReference type="STRING" id="77586.A0A0D9XY24"/>
<evidence type="ECO:0000256" key="4">
    <source>
        <dbReference type="ARBA" id="ARBA00023242"/>
    </source>
</evidence>
<dbReference type="GO" id="GO:0005634">
    <property type="term" value="C:nucleus"/>
    <property type="evidence" value="ECO:0007669"/>
    <property type="project" value="UniProtKB-SubCell"/>
</dbReference>
<evidence type="ECO:0000313" key="8">
    <source>
        <dbReference type="Proteomes" id="UP000032180"/>
    </source>
</evidence>
<proteinExistence type="inferred from homology"/>
<protein>
    <recommendedName>
        <fullName evidence="6">Core Histone H2A/H2B/H3 domain-containing protein</fullName>
    </recommendedName>
</protein>
<reference evidence="7 8" key="1">
    <citation type="submission" date="2012-08" db="EMBL/GenBank/DDBJ databases">
        <title>Oryza genome evolution.</title>
        <authorList>
            <person name="Wing R.A."/>
        </authorList>
    </citation>
    <scope>NUCLEOTIDE SEQUENCE</scope>
</reference>
<sequence length="419" mass="46573">MPMSHQQMDEFWSNQQKDIEAIKDFSDHAIPMARLKKIVSSQKGNMMMTFDIPAFLSKMCELFVQELAIRAWACAQSHNRCIILDTDIAEAIASTECYDFLIDTLHKHRAKHNSTPRSTHVTKRFRLLDQPSTSYQPGQDQLPCFNSKYTSDIHVNPNFIPPIPQFRPFSFPSLPQKAPTTIVNVSMLSIHNIARGLGLQGNNINTIVPNNIVDCSSPIVLSDVTSPTLLELTEASLNTPNSQSCKYMMDMINSNDANGSSTSNIVVANQASLDLPDNFNPSFCLPSSSPLLPSNNNEMEGVGISDTMHVASDVVDATTIVLDGQQEQHENEANVDHPHQNEIYGSIDFETINATTVYGNKYSISWDELGMTDDFLLDNFVEELQVGKDNVFDARIVLDKDPCDSDTMFSNPSTNNGDN</sequence>
<name>A0A0D9XY24_9ORYZ</name>
<dbReference type="AlphaFoldDB" id="A0A0D9XY24"/>
<dbReference type="HOGENOM" id="CLU_656165_0_0_1"/>
<organism evidence="7 8">
    <name type="scientific">Leersia perrieri</name>
    <dbReference type="NCBI Taxonomy" id="77586"/>
    <lineage>
        <taxon>Eukaryota</taxon>
        <taxon>Viridiplantae</taxon>
        <taxon>Streptophyta</taxon>
        <taxon>Embryophyta</taxon>
        <taxon>Tracheophyta</taxon>
        <taxon>Spermatophyta</taxon>
        <taxon>Magnoliopsida</taxon>
        <taxon>Liliopsida</taxon>
        <taxon>Poales</taxon>
        <taxon>Poaceae</taxon>
        <taxon>BOP clade</taxon>
        <taxon>Oryzoideae</taxon>
        <taxon>Oryzeae</taxon>
        <taxon>Oryzinae</taxon>
        <taxon>Leersia</taxon>
    </lineage>
</organism>
<dbReference type="Proteomes" id="UP000032180">
    <property type="component" value="Chromosome 12"/>
</dbReference>
<keyword evidence="2" id="KW-0805">Transcription regulation</keyword>
<dbReference type="SUPFAM" id="SSF47113">
    <property type="entry name" value="Histone-fold"/>
    <property type="match status" value="1"/>
</dbReference>
<accession>A0A0D9XY24</accession>
<dbReference type="GO" id="GO:0046982">
    <property type="term" value="F:protein heterodimerization activity"/>
    <property type="evidence" value="ECO:0007669"/>
    <property type="project" value="InterPro"/>
</dbReference>
<dbReference type="InterPro" id="IPR009072">
    <property type="entry name" value="Histone-fold"/>
</dbReference>
<evidence type="ECO:0000259" key="6">
    <source>
        <dbReference type="Pfam" id="PF00125"/>
    </source>
</evidence>
<dbReference type="Gene3D" id="1.10.20.10">
    <property type="entry name" value="Histone, subunit A"/>
    <property type="match status" value="1"/>
</dbReference>
<evidence type="ECO:0000256" key="2">
    <source>
        <dbReference type="ARBA" id="ARBA00023015"/>
    </source>
</evidence>
<keyword evidence="4" id="KW-0539">Nucleus</keyword>
<dbReference type="PANTHER" id="PTHR10252:SF143">
    <property type="entry name" value="OS01G0102400 PROTEIN"/>
    <property type="match status" value="1"/>
</dbReference>
<dbReference type="eggNOG" id="KOG1657">
    <property type="taxonomic scope" value="Eukaryota"/>
</dbReference>
<comment type="subcellular location">
    <subcellularLocation>
        <location evidence="1">Nucleus</location>
    </subcellularLocation>
</comment>
<keyword evidence="8" id="KW-1185">Reference proteome</keyword>
<dbReference type="EnsemblPlants" id="LPERR12G06110.1">
    <property type="protein sequence ID" value="LPERR12G06110.1"/>
    <property type="gene ID" value="LPERR12G06110"/>
</dbReference>
<dbReference type="InterPro" id="IPR007125">
    <property type="entry name" value="H2A/H2B/H3"/>
</dbReference>
<evidence type="ECO:0000256" key="3">
    <source>
        <dbReference type="ARBA" id="ARBA00023163"/>
    </source>
</evidence>
<dbReference type="GO" id="GO:0000976">
    <property type="term" value="F:transcription cis-regulatory region binding"/>
    <property type="evidence" value="ECO:0007669"/>
    <property type="project" value="TreeGrafter"/>
</dbReference>
<feature type="domain" description="Core Histone H2A/H2B/H3" evidence="6">
    <location>
        <begin position="23"/>
        <end position="92"/>
    </location>
</feature>
<dbReference type="GO" id="GO:0006355">
    <property type="term" value="P:regulation of DNA-templated transcription"/>
    <property type="evidence" value="ECO:0007669"/>
    <property type="project" value="TreeGrafter"/>
</dbReference>
<reference evidence="8" key="2">
    <citation type="submission" date="2013-12" db="EMBL/GenBank/DDBJ databases">
        <authorList>
            <person name="Yu Y."/>
            <person name="Lee S."/>
            <person name="de Baynast K."/>
            <person name="Wissotski M."/>
            <person name="Liu L."/>
            <person name="Talag J."/>
            <person name="Goicoechea J."/>
            <person name="Angelova A."/>
            <person name="Jetty R."/>
            <person name="Kudrna D."/>
            <person name="Golser W."/>
            <person name="Rivera L."/>
            <person name="Zhang J."/>
            <person name="Wing R."/>
        </authorList>
    </citation>
    <scope>NUCLEOTIDE SEQUENCE</scope>
</reference>
<dbReference type="PANTHER" id="PTHR10252">
    <property type="entry name" value="HISTONE-LIKE TRANSCRIPTION FACTOR CCAAT-RELATED"/>
    <property type="match status" value="1"/>
</dbReference>
<dbReference type="Pfam" id="PF00125">
    <property type="entry name" value="Histone"/>
    <property type="match status" value="1"/>
</dbReference>